<evidence type="ECO:0000313" key="8">
    <source>
        <dbReference type="Proteomes" id="UP000184231"/>
    </source>
</evidence>
<dbReference type="PROSITE" id="PS00483">
    <property type="entry name" value="DIHYDROOROTASE_2"/>
    <property type="match status" value="1"/>
</dbReference>
<accession>A0A1M6JP89</accession>
<dbReference type="Gene3D" id="3.20.20.140">
    <property type="entry name" value="Metal-dependent hydrolases"/>
    <property type="match status" value="1"/>
</dbReference>
<gene>
    <name evidence="7" type="ORF">SAMN04487911_12275</name>
</gene>
<reference evidence="7 8" key="1">
    <citation type="submission" date="2016-11" db="EMBL/GenBank/DDBJ databases">
        <authorList>
            <person name="Jaros S."/>
            <person name="Januszkiewicz K."/>
            <person name="Wedrychowicz H."/>
        </authorList>
    </citation>
    <scope>NUCLEOTIDE SEQUENCE [LARGE SCALE GENOMIC DNA]</scope>
    <source>
        <strain evidence="7 8">CGMCC 1.8863</strain>
    </source>
</reference>
<evidence type="ECO:0000313" key="7">
    <source>
        <dbReference type="EMBL" id="SHJ48484.1"/>
    </source>
</evidence>
<dbReference type="PANTHER" id="PTHR43668">
    <property type="entry name" value="ALLANTOINASE"/>
    <property type="match status" value="1"/>
</dbReference>
<dbReference type="STRING" id="558155.SAMN04487911_12275"/>
<keyword evidence="4" id="KW-0479">Metal-binding</keyword>
<dbReference type="InterPro" id="IPR011059">
    <property type="entry name" value="Metal-dep_hydrolase_composite"/>
</dbReference>
<keyword evidence="8" id="KW-1185">Reference proteome</keyword>
<dbReference type="InterPro" id="IPR050138">
    <property type="entry name" value="DHOase/Allantoinase_Hydrolase"/>
</dbReference>
<keyword evidence="5" id="KW-0378">Hydrolase</keyword>
<evidence type="ECO:0000256" key="1">
    <source>
        <dbReference type="ARBA" id="ARBA00001947"/>
    </source>
</evidence>
<dbReference type="PANTHER" id="PTHR43668:SF4">
    <property type="entry name" value="ALLANTOINASE"/>
    <property type="match status" value="1"/>
</dbReference>
<evidence type="ECO:0000256" key="4">
    <source>
        <dbReference type="ARBA" id="ARBA00022723"/>
    </source>
</evidence>
<dbReference type="NCBIfam" id="TIGR00857">
    <property type="entry name" value="pyrC_multi"/>
    <property type="match status" value="1"/>
</dbReference>
<organism evidence="7 8">
    <name type="scientific">Arenibacter nanhaiticus</name>
    <dbReference type="NCBI Taxonomy" id="558155"/>
    <lineage>
        <taxon>Bacteria</taxon>
        <taxon>Pseudomonadati</taxon>
        <taxon>Bacteroidota</taxon>
        <taxon>Flavobacteriia</taxon>
        <taxon>Flavobacteriales</taxon>
        <taxon>Flavobacteriaceae</taxon>
        <taxon>Arenibacter</taxon>
    </lineage>
</organism>
<dbReference type="CDD" id="cd01318">
    <property type="entry name" value="DHOase_IIb"/>
    <property type="match status" value="1"/>
</dbReference>
<dbReference type="SUPFAM" id="SSF51338">
    <property type="entry name" value="Composite domain of metallo-dependent hydrolases"/>
    <property type="match status" value="1"/>
</dbReference>
<dbReference type="RefSeq" id="WP_072765206.1">
    <property type="nucleotide sequence ID" value="NZ_FQYX01000022.1"/>
</dbReference>
<dbReference type="GO" id="GO:0046872">
    <property type="term" value="F:metal ion binding"/>
    <property type="evidence" value="ECO:0007669"/>
    <property type="project" value="UniProtKB-KW"/>
</dbReference>
<dbReference type="InterPro" id="IPR006680">
    <property type="entry name" value="Amidohydro-rel"/>
</dbReference>
<dbReference type="InterPro" id="IPR002195">
    <property type="entry name" value="Dihydroorotase_CS"/>
</dbReference>
<feature type="domain" description="Amidohydrolase-related" evidence="6">
    <location>
        <begin position="50"/>
        <end position="424"/>
    </location>
</feature>
<dbReference type="SUPFAM" id="SSF51556">
    <property type="entry name" value="Metallo-dependent hydrolases"/>
    <property type="match status" value="1"/>
</dbReference>
<dbReference type="OrthoDB" id="9765462at2"/>
<evidence type="ECO:0000256" key="2">
    <source>
        <dbReference type="ARBA" id="ARBA00002368"/>
    </source>
</evidence>
<dbReference type="EMBL" id="FQYX01000022">
    <property type="protein sequence ID" value="SHJ48484.1"/>
    <property type="molecule type" value="Genomic_DNA"/>
</dbReference>
<dbReference type="Proteomes" id="UP000184231">
    <property type="component" value="Unassembled WGS sequence"/>
</dbReference>
<dbReference type="Pfam" id="PF01979">
    <property type="entry name" value="Amidohydro_1"/>
    <property type="match status" value="1"/>
</dbReference>
<proteinExistence type="inferred from homology"/>
<comment type="cofactor">
    <cofactor evidence="1">
        <name>Zn(2+)</name>
        <dbReference type="ChEBI" id="CHEBI:29105"/>
    </cofactor>
</comment>
<comment type="function">
    <text evidence="2">Catalyzes the reversible cyclization of carbamoyl aspartate to dihydroorotate.</text>
</comment>
<dbReference type="GO" id="GO:0006145">
    <property type="term" value="P:purine nucleobase catabolic process"/>
    <property type="evidence" value="ECO:0007669"/>
    <property type="project" value="TreeGrafter"/>
</dbReference>
<dbReference type="Gene3D" id="2.30.40.10">
    <property type="entry name" value="Urease, subunit C, domain 1"/>
    <property type="match status" value="1"/>
</dbReference>
<evidence type="ECO:0000256" key="3">
    <source>
        <dbReference type="ARBA" id="ARBA00010286"/>
    </source>
</evidence>
<name>A0A1M6JP89_9FLAO</name>
<sequence length="444" mass="49796">MGKILIKNAKVVNENRIFESDILLEDGIILKIENQISDDSAKVIDVSGKYVLPGVIDDQVHFREPGLTHKGNIASESRAAVAGGITTYMEQPNTNPQTTTIKALEEKFALAKNTSFANYSFLFGGTNDNLEELKRLDKNACSGVKLFLGSSTGNMLVDNEEVIEKIFSNTDMVISAHCEDETTIKNNLAAYKEQYGDDIPVKYHPLIRSAEACYLSSSRAIALAEKTGARFHVFHLSTGVETTLFRNDIPLEEKKITAEVCLHHLWFSDEDYQTKGNFIKWNPAVKTAADRQQLWEALLDDRIDVVATDHAPHTLEEKNNLYTSAPSGGPLVQHALPAMLENYHSGKISLEKIVEKMCHNPSKLFQIEKRGFIREGYFADLVVVDLQEAWTVSKANIAYKCGWSPFEGNTFKSKITHTFVNGHLAYENGRFSEERNAKRLTFNR</sequence>
<evidence type="ECO:0000259" key="6">
    <source>
        <dbReference type="Pfam" id="PF01979"/>
    </source>
</evidence>
<dbReference type="InterPro" id="IPR032466">
    <property type="entry name" value="Metal_Hydrolase"/>
</dbReference>
<evidence type="ECO:0000256" key="5">
    <source>
        <dbReference type="ARBA" id="ARBA00022801"/>
    </source>
</evidence>
<dbReference type="NCBIfam" id="NF006688">
    <property type="entry name" value="PRK09236.1"/>
    <property type="match status" value="1"/>
</dbReference>
<comment type="similarity">
    <text evidence="3">Belongs to the metallo-dependent hydrolases superfamily. DHOase family. Class I DHOase subfamily.</text>
</comment>
<dbReference type="GO" id="GO:0004038">
    <property type="term" value="F:allantoinase activity"/>
    <property type="evidence" value="ECO:0007669"/>
    <property type="project" value="TreeGrafter"/>
</dbReference>
<protein>
    <submittedName>
        <fullName evidence="7">Dihydroorotase</fullName>
    </submittedName>
</protein>
<dbReference type="AlphaFoldDB" id="A0A1M6JP89"/>
<dbReference type="GO" id="GO:0005737">
    <property type="term" value="C:cytoplasm"/>
    <property type="evidence" value="ECO:0007669"/>
    <property type="project" value="TreeGrafter"/>
</dbReference>